<dbReference type="SUPFAM" id="SSF49584">
    <property type="entry name" value="Periplasmic chaperone C-domain"/>
    <property type="match status" value="1"/>
</dbReference>
<evidence type="ECO:0000259" key="8">
    <source>
        <dbReference type="Pfam" id="PF02753"/>
    </source>
</evidence>
<dbReference type="SUPFAM" id="SSF49354">
    <property type="entry name" value="PapD-like"/>
    <property type="match status" value="1"/>
</dbReference>
<dbReference type="GO" id="GO:0030288">
    <property type="term" value="C:outer membrane-bounded periplasmic space"/>
    <property type="evidence" value="ECO:0007669"/>
    <property type="project" value="InterPro"/>
</dbReference>
<sequence>MPLHPSCSLPASIPIMKLRKTLRRAIVTACAAWLGYLAAPAVASVVIGGTRVIYGAGESEVTLKLSNAGQSPALVQSWVDAGDVRGAPSTIKVPFTVTPPIARIDPSKSQTLRIVYTGEPMPQDHESVFWLNVLEVPPKPGAADADMNRIQLAFRSRIKLFYRPENLKGSSADAPAQLTWRLTQADGKPAIEAHNPTPFHVSLTMISVQSGGRSATFDDGGMVGPGETRAFPLKGDVPDAAGASVHYTALNDYGGAFSGETPLRSGTTAPSR</sequence>
<dbReference type="GO" id="GO:0071555">
    <property type="term" value="P:cell wall organization"/>
    <property type="evidence" value="ECO:0007669"/>
    <property type="project" value="InterPro"/>
</dbReference>
<protein>
    <submittedName>
        <fullName evidence="9">Pilus assembly protein</fullName>
    </submittedName>
</protein>
<evidence type="ECO:0000259" key="7">
    <source>
        <dbReference type="Pfam" id="PF00345"/>
    </source>
</evidence>
<name>A0A6P2MP10_BURL3</name>
<dbReference type="AlphaFoldDB" id="A0A6P2MP10"/>
<evidence type="ECO:0000313" key="9">
    <source>
        <dbReference type="EMBL" id="VWB80794.1"/>
    </source>
</evidence>
<organism evidence="9 10">
    <name type="scientific">Burkholderia lata (strain ATCC 17760 / DSM 23089 / LMG 22485 / NCIMB 9086 / R18194 / 383)</name>
    <dbReference type="NCBI Taxonomy" id="482957"/>
    <lineage>
        <taxon>Bacteria</taxon>
        <taxon>Pseudomonadati</taxon>
        <taxon>Pseudomonadota</taxon>
        <taxon>Betaproteobacteria</taxon>
        <taxon>Burkholderiales</taxon>
        <taxon>Burkholderiaceae</taxon>
        <taxon>Burkholderia</taxon>
        <taxon>Burkholderia cepacia complex</taxon>
    </lineage>
</organism>
<dbReference type="PRINTS" id="PR00969">
    <property type="entry name" value="CHAPERONPILI"/>
</dbReference>
<feature type="domain" description="Pili assembly chaperone N-terminal" evidence="7">
    <location>
        <begin position="44"/>
        <end position="167"/>
    </location>
</feature>
<evidence type="ECO:0000256" key="2">
    <source>
        <dbReference type="ARBA" id="ARBA00007399"/>
    </source>
</evidence>
<gene>
    <name evidence="9" type="ORF">BLA6863_03831</name>
</gene>
<accession>A0A6P2MP10</accession>
<dbReference type="PANTHER" id="PTHR30251:SF2">
    <property type="entry name" value="FIMBRIAL CHAPERONE YADV-RELATED"/>
    <property type="match status" value="1"/>
</dbReference>
<keyword evidence="4" id="KW-0732">Signal</keyword>
<evidence type="ECO:0000313" key="10">
    <source>
        <dbReference type="Proteomes" id="UP000494170"/>
    </source>
</evidence>
<evidence type="ECO:0000256" key="5">
    <source>
        <dbReference type="ARBA" id="ARBA00022764"/>
    </source>
</evidence>
<comment type="subcellular location">
    <subcellularLocation>
        <location evidence="1">Periplasm</location>
    </subcellularLocation>
</comment>
<dbReference type="EMBL" id="CABVPY010000022">
    <property type="protein sequence ID" value="VWB80794.1"/>
    <property type="molecule type" value="Genomic_DNA"/>
</dbReference>
<dbReference type="InterPro" id="IPR036316">
    <property type="entry name" value="Pili_assmbl_chap_C_dom_sf"/>
</dbReference>
<dbReference type="InterPro" id="IPR050643">
    <property type="entry name" value="Periplasmic_pilus_chap"/>
</dbReference>
<evidence type="ECO:0000256" key="6">
    <source>
        <dbReference type="ARBA" id="ARBA00023186"/>
    </source>
</evidence>
<feature type="domain" description="Pili assembly chaperone C-terminal" evidence="8">
    <location>
        <begin position="194"/>
        <end position="255"/>
    </location>
</feature>
<evidence type="ECO:0000256" key="3">
    <source>
        <dbReference type="ARBA" id="ARBA00022558"/>
    </source>
</evidence>
<evidence type="ECO:0000256" key="1">
    <source>
        <dbReference type="ARBA" id="ARBA00004418"/>
    </source>
</evidence>
<dbReference type="InterPro" id="IPR016148">
    <property type="entry name" value="Pili_assmbl_chaperone_C"/>
</dbReference>
<keyword evidence="6" id="KW-0143">Chaperone</keyword>
<dbReference type="Pfam" id="PF00345">
    <property type="entry name" value="PapD_N"/>
    <property type="match status" value="1"/>
</dbReference>
<keyword evidence="5" id="KW-0574">Periplasm</keyword>
<keyword evidence="3" id="KW-1029">Fimbrium biogenesis</keyword>
<dbReference type="PANTHER" id="PTHR30251">
    <property type="entry name" value="PILUS ASSEMBLY CHAPERONE"/>
    <property type="match status" value="1"/>
</dbReference>
<dbReference type="Pfam" id="PF02753">
    <property type="entry name" value="PapD_C"/>
    <property type="match status" value="1"/>
</dbReference>
<dbReference type="InterPro" id="IPR016147">
    <property type="entry name" value="Pili_assmbl_chaperone_N"/>
</dbReference>
<dbReference type="Gene3D" id="2.60.40.10">
    <property type="entry name" value="Immunoglobulins"/>
    <property type="match status" value="2"/>
</dbReference>
<evidence type="ECO:0000256" key="4">
    <source>
        <dbReference type="ARBA" id="ARBA00022729"/>
    </source>
</evidence>
<dbReference type="Proteomes" id="UP000494170">
    <property type="component" value="Unassembled WGS sequence"/>
</dbReference>
<proteinExistence type="inferred from homology"/>
<dbReference type="FunFam" id="2.60.40.10:FF:000458">
    <property type="entry name" value="Molecular chaperone FimC"/>
    <property type="match status" value="1"/>
</dbReference>
<dbReference type="InterPro" id="IPR001829">
    <property type="entry name" value="Pili_assmbl_chaperone_bac"/>
</dbReference>
<reference evidence="9 10" key="1">
    <citation type="submission" date="2019-09" db="EMBL/GenBank/DDBJ databases">
        <authorList>
            <person name="Depoorter E."/>
        </authorList>
    </citation>
    <scope>NUCLEOTIDE SEQUENCE [LARGE SCALE GENOMIC DNA]</scope>
    <source>
        <strain evidence="9">LMG 6863</strain>
    </source>
</reference>
<comment type="similarity">
    <text evidence="2">Belongs to the periplasmic pilus chaperone family.</text>
</comment>
<dbReference type="InterPro" id="IPR008962">
    <property type="entry name" value="PapD-like_sf"/>
</dbReference>
<dbReference type="InterPro" id="IPR013783">
    <property type="entry name" value="Ig-like_fold"/>
</dbReference>